<dbReference type="Proteomes" id="UP000322327">
    <property type="component" value="Unassembled WGS sequence"/>
</dbReference>
<feature type="transmembrane region" description="Helical" evidence="1">
    <location>
        <begin position="61"/>
        <end position="80"/>
    </location>
</feature>
<evidence type="ECO:0000313" key="2">
    <source>
        <dbReference type="EMBL" id="TXJ53394.1"/>
    </source>
</evidence>
<proteinExistence type="predicted"/>
<comment type="caution">
    <text evidence="2">The sequence shown here is derived from an EMBL/GenBank/DDBJ whole genome shotgun (WGS) entry which is preliminary data.</text>
</comment>
<evidence type="ECO:0000313" key="3">
    <source>
        <dbReference type="Proteomes" id="UP000322327"/>
    </source>
</evidence>
<gene>
    <name evidence="2" type="ORF">EPJ76_11850</name>
</gene>
<dbReference type="EMBL" id="SAYI01000023">
    <property type="protein sequence ID" value="TXJ53394.1"/>
    <property type="molecule type" value="Genomic_DNA"/>
</dbReference>
<organism evidence="2 3">
    <name type="scientific">Brachyspira aalborgi</name>
    <dbReference type="NCBI Taxonomy" id="29522"/>
    <lineage>
        <taxon>Bacteria</taxon>
        <taxon>Pseudomonadati</taxon>
        <taxon>Spirochaetota</taxon>
        <taxon>Spirochaetia</taxon>
        <taxon>Brachyspirales</taxon>
        <taxon>Brachyspiraceae</taxon>
        <taxon>Brachyspira</taxon>
    </lineage>
</organism>
<evidence type="ECO:0000256" key="1">
    <source>
        <dbReference type="SAM" id="Phobius"/>
    </source>
</evidence>
<keyword evidence="1" id="KW-1133">Transmembrane helix</keyword>
<dbReference type="AlphaFoldDB" id="A0A5C8FUU4"/>
<reference evidence="2 3" key="1">
    <citation type="journal article" date="1992" name="Lakartidningen">
        <title>[Penicillin V and not amoxicillin is the first choice preparation in acute otitis].</title>
        <authorList>
            <person name="Kamme C."/>
            <person name="Lundgren K."/>
            <person name="Prellner K."/>
        </authorList>
    </citation>
    <scope>NUCLEOTIDE SEQUENCE [LARGE SCALE GENOMIC DNA]</scope>
    <source>
        <strain evidence="2 3">PC3053II</strain>
    </source>
</reference>
<keyword evidence="1" id="KW-0812">Transmembrane</keyword>
<accession>A0A5C8FUU4</accession>
<protein>
    <submittedName>
        <fullName evidence="2">Uncharacterized protein</fullName>
    </submittedName>
</protein>
<sequence>MNLQYSPSAKELKSELINEYSILDEIKRLEKAILDKPDIVKTNKYYQLSIGQKFKVYKRSYNVLLSSNIVISNLLVFYFIKVKDNVFITDIKFNI</sequence>
<name>A0A5C8FUU4_9SPIR</name>
<keyword evidence="1" id="KW-0472">Membrane</keyword>